<accession>A0ABD0VHH0</accession>
<keyword evidence="1" id="KW-0472">Membrane</keyword>
<evidence type="ECO:0000313" key="3">
    <source>
        <dbReference type="EMBL" id="KAL0924091.1"/>
    </source>
</evidence>
<organism evidence="3 4">
    <name type="scientific">Dendrobium thyrsiflorum</name>
    <name type="common">Pinecone-like raceme dendrobium</name>
    <name type="synonym">Orchid</name>
    <dbReference type="NCBI Taxonomy" id="117978"/>
    <lineage>
        <taxon>Eukaryota</taxon>
        <taxon>Viridiplantae</taxon>
        <taxon>Streptophyta</taxon>
        <taxon>Embryophyta</taxon>
        <taxon>Tracheophyta</taxon>
        <taxon>Spermatophyta</taxon>
        <taxon>Magnoliopsida</taxon>
        <taxon>Liliopsida</taxon>
        <taxon>Asparagales</taxon>
        <taxon>Orchidaceae</taxon>
        <taxon>Epidendroideae</taxon>
        <taxon>Malaxideae</taxon>
        <taxon>Dendrobiinae</taxon>
        <taxon>Dendrobium</taxon>
    </lineage>
</organism>
<keyword evidence="1" id="KW-1133">Transmembrane helix</keyword>
<keyword evidence="4" id="KW-1185">Reference proteome</keyword>
<keyword evidence="2" id="KW-0732">Signal</keyword>
<protein>
    <submittedName>
        <fullName evidence="3">Uncharacterized protein</fullName>
    </submittedName>
</protein>
<reference evidence="3 4" key="1">
    <citation type="journal article" date="2024" name="Plant Biotechnol. J.">
        <title>Dendrobium thyrsiflorum genome and its molecular insights into genes involved in important horticultural traits.</title>
        <authorList>
            <person name="Chen B."/>
            <person name="Wang J.Y."/>
            <person name="Zheng P.J."/>
            <person name="Li K.L."/>
            <person name="Liang Y.M."/>
            <person name="Chen X.F."/>
            <person name="Zhang C."/>
            <person name="Zhao X."/>
            <person name="He X."/>
            <person name="Zhang G.Q."/>
            <person name="Liu Z.J."/>
            <person name="Xu Q."/>
        </authorList>
    </citation>
    <scope>NUCLEOTIDE SEQUENCE [LARGE SCALE GENOMIC DNA]</scope>
    <source>
        <strain evidence="3">GZMU011</strain>
    </source>
</reference>
<name>A0ABD0VHH0_DENTH</name>
<evidence type="ECO:0000256" key="1">
    <source>
        <dbReference type="SAM" id="Phobius"/>
    </source>
</evidence>
<dbReference type="AlphaFoldDB" id="A0ABD0VHH0"/>
<feature type="signal peptide" evidence="2">
    <location>
        <begin position="1"/>
        <end position="19"/>
    </location>
</feature>
<keyword evidence="1" id="KW-0812">Transmembrane</keyword>
<dbReference type="Proteomes" id="UP001552299">
    <property type="component" value="Unassembled WGS sequence"/>
</dbReference>
<gene>
    <name evidence="3" type="ORF">M5K25_004896</name>
</gene>
<comment type="caution">
    <text evidence="3">The sequence shown here is derived from an EMBL/GenBank/DDBJ whole genome shotgun (WGS) entry which is preliminary data.</text>
</comment>
<evidence type="ECO:0000313" key="4">
    <source>
        <dbReference type="Proteomes" id="UP001552299"/>
    </source>
</evidence>
<dbReference type="EMBL" id="JANQDX010000005">
    <property type="protein sequence ID" value="KAL0924091.1"/>
    <property type="molecule type" value="Genomic_DNA"/>
</dbReference>
<proteinExistence type="predicted"/>
<sequence length="271" mass="29176">MGRMLRFRAALLHPALVLASGNPFSYSLWISVPKTLIFYVPLVPPVVVVVPVSKNILPVNNMVRIDSLAPVVGNASIHCASPLMELACSGQEDFEGSNKEVALNLSPMHGGDLKLIVSHVVGEKDHTPGSCHDNFDVVNMGLCDVNTMMVNDSSSGLVISSGVSPLATLEPAFPPIIMGPKVNVTIIDVHVSLISHEALNAQLALKLIDTSMDNFDWMDKTFSSASGGAREDIDELVDENLELYSLKVGRIVGKSFSHGGGKHRKRKSKKK</sequence>
<evidence type="ECO:0000256" key="2">
    <source>
        <dbReference type="SAM" id="SignalP"/>
    </source>
</evidence>
<feature type="chain" id="PRO_5044808061" evidence="2">
    <location>
        <begin position="20"/>
        <end position="271"/>
    </location>
</feature>
<feature type="transmembrane region" description="Helical" evidence="1">
    <location>
        <begin position="37"/>
        <end position="57"/>
    </location>
</feature>